<feature type="domain" description="DUF4097" evidence="1">
    <location>
        <begin position="55"/>
        <end position="260"/>
    </location>
</feature>
<protein>
    <recommendedName>
        <fullName evidence="1">DUF4097 domain-containing protein</fullName>
    </recommendedName>
</protein>
<gene>
    <name evidence="2" type="ORF">Pflav_087420</name>
</gene>
<dbReference type="Pfam" id="PF13349">
    <property type="entry name" value="DUF4097"/>
    <property type="match status" value="1"/>
</dbReference>
<dbReference type="AlphaFoldDB" id="A0A6F8Y890"/>
<keyword evidence="3" id="KW-1185">Reference proteome</keyword>
<dbReference type="Proteomes" id="UP000502508">
    <property type="component" value="Chromosome"/>
</dbReference>
<sequence length="270" mass="27282">MSEFPTAGPVNAVVKLPAGALEITAEERDTAVVDVQPYDDRPASHEAAERTTVELRGDTLTVAVPDGGWLARRPASLLITIRVPLDSRLRLRTASADVTCRGRFAALDAVGASGDMFLEHIAGDAKVKIASGDVTAGQVDGELQVSGAAGDVTAQQVGGPVDTSVASGRIDIGTAGAGVKARTASGEVRIGSAHRGTVKVRTASGDVAVGVRSGTGVWLDLGTISGRTTNDLDMTAAGGGGEAGHELSVEVRTASGDIAIRRVPAEAAAA</sequence>
<evidence type="ECO:0000259" key="1">
    <source>
        <dbReference type="Pfam" id="PF13349"/>
    </source>
</evidence>
<dbReference type="InterPro" id="IPR025164">
    <property type="entry name" value="Toastrack_DUF4097"/>
</dbReference>
<evidence type="ECO:0000313" key="3">
    <source>
        <dbReference type="Proteomes" id="UP000502508"/>
    </source>
</evidence>
<accession>A0A6F8Y890</accession>
<dbReference type="KEGG" id="pfla:Pflav_087420"/>
<evidence type="ECO:0000313" key="2">
    <source>
        <dbReference type="EMBL" id="BCB82332.1"/>
    </source>
</evidence>
<reference evidence="2 3" key="1">
    <citation type="submission" date="2020-03" db="EMBL/GenBank/DDBJ databases">
        <title>Whole genome shotgun sequence of Phytohabitans flavus NBRC 107702.</title>
        <authorList>
            <person name="Komaki H."/>
            <person name="Tamura T."/>
        </authorList>
    </citation>
    <scope>NUCLEOTIDE SEQUENCE [LARGE SCALE GENOMIC DNA]</scope>
    <source>
        <strain evidence="2 3">NBRC 107702</strain>
    </source>
</reference>
<name>A0A6F8Y890_9ACTN</name>
<dbReference type="EMBL" id="AP022870">
    <property type="protein sequence ID" value="BCB82332.1"/>
    <property type="molecule type" value="Genomic_DNA"/>
</dbReference>
<organism evidence="2 3">
    <name type="scientific">Phytohabitans flavus</name>
    <dbReference type="NCBI Taxonomy" id="1076124"/>
    <lineage>
        <taxon>Bacteria</taxon>
        <taxon>Bacillati</taxon>
        <taxon>Actinomycetota</taxon>
        <taxon>Actinomycetes</taxon>
        <taxon>Micromonosporales</taxon>
        <taxon>Micromonosporaceae</taxon>
    </lineage>
</organism>
<proteinExistence type="predicted"/>
<reference evidence="2 3" key="2">
    <citation type="submission" date="2020-03" db="EMBL/GenBank/DDBJ databases">
        <authorList>
            <person name="Ichikawa N."/>
            <person name="Kimura A."/>
            <person name="Kitahashi Y."/>
            <person name="Uohara A."/>
        </authorList>
    </citation>
    <scope>NUCLEOTIDE SEQUENCE [LARGE SCALE GENOMIC DNA]</scope>
    <source>
        <strain evidence="2 3">NBRC 107702</strain>
    </source>
</reference>
<dbReference type="RefSeq" id="WP_173041894.1">
    <property type="nucleotide sequence ID" value="NZ_AP022870.1"/>
</dbReference>